<feature type="domain" description="tRNA-guanine(15) transglycosylase-like" evidence="5">
    <location>
        <begin position="18"/>
        <end position="110"/>
    </location>
</feature>
<dbReference type="EC" id="2.4.2.29" evidence="6"/>
<evidence type="ECO:0000259" key="5">
    <source>
        <dbReference type="Pfam" id="PF01702"/>
    </source>
</evidence>
<dbReference type="AlphaFoldDB" id="A0A644T5X1"/>
<keyword evidence="2 6" id="KW-0808">Transferase</keyword>
<reference evidence="6" key="1">
    <citation type="submission" date="2019-08" db="EMBL/GenBank/DDBJ databases">
        <authorList>
            <person name="Kucharzyk K."/>
            <person name="Murdoch R.W."/>
            <person name="Higgins S."/>
            <person name="Loffler F."/>
        </authorList>
    </citation>
    <scope>NUCLEOTIDE SEQUENCE</scope>
</reference>
<gene>
    <name evidence="6" type="primary">tgt_3</name>
    <name evidence="6" type="ORF">SDC9_07783</name>
</gene>
<evidence type="ECO:0000256" key="1">
    <source>
        <dbReference type="ARBA" id="ARBA00022676"/>
    </source>
</evidence>
<accession>A0A644T5X1</accession>
<dbReference type="InterPro" id="IPR050076">
    <property type="entry name" value="ArchSynthase1/Queuine_TRR"/>
</dbReference>
<evidence type="ECO:0000256" key="3">
    <source>
        <dbReference type="ARBA" id="ARBA00022694"/>
    </source>
</evidence>
<feature type="transmembrane region" description="Helical" evidence="4">
    <location>
        <begin position="146"/>
        <end position="164"/>
    </location>
</feature>
<name>A0A644T5X1_9ZZZZ</name>
<organism evidence="6">
    <name type="scientific">bioreactor metagenome</name>
    <dbReference type="NCBI Taxonomy" id="1076179"/>
    <lineage>
        <taxon>unclassified sequences</taxon>
        <taxon>metagenomes</taxon>
        <taxon>ecological metagenomes</taxon>
    </lineage>
</organism>
<evidence type="ECO:0000256" key="4">
    <source>
        <dbReference type="SAM" id="Phobius"/>
    </source>
</evidence>
<feature type="transmembrane region" description="Helical" evidence="4">
    <location>
        <begin position="170"/>
        <end position="189"/>
    </location>
</feature>
<protein>
    <submittedName>
        <fullName evidence="6">Queuine tRNA-ribosyltransferase</fullName>
        <ecNumber evidence="6">2.4.2.29</ecNumber>
    </submittedName>
</protein>
<dbReference type="Gene3D" id="3.20.20.105">
    <property type="entry name" value="Queuine tRNA-ribosyltransferase-like"/>
    <property type="match status" value="1"/>
</dbReference>
<dbReference type="GO" id="GO:0002099">
    <property type="term" value="P:tRNA wobble guanine modification"/>
    <property type="evidence" value="ECO:0007669"/>
    <property type="project" value="TreeGrafter"/>
</dbReference>
<proteinExistence type="inferred from homology"/>
<sequence length="482" mass="55026">MKEFSFEIKKKSKEAPMARVGIIHTPHGDIETPAFIPVGTKATIKSILPENFNEFVKADAILANTYHLYLEPGNEIVKNHGGFAKMMNYVGPTFTDSGGFQVFSLGSAMGVGVSKIATREDLANENIEKNISKKFNLLDFFKRNKYLFIEIFLSFMFWGVLRIFSEDLNFLLGSVSSLIFFFIIDILFFKKYRLRDRQKYNNLKNNNKSLVKISENGVEFKSVFDGSKHIFTPEKSMEIQHDLGADIFFAFDECTSPFANKDYQKEALERTHRWAKRSLEHHKKLGVSGATGQRQALYAVVQGGAYDDLRKYSAQVLGEMNLDGKYFDGFGIGGSFTKEDMTKILKITNENLPENKPRHFLGIGEIEDLFYGIENGLDTFDCVSPTRLARNGAIYTKDGRINIFNSKYKTDMSPVCEDPSCYAHKYTKAYLAHLFRSKEMIGATIASLHNLHFIVSLVKDIRQSILGDKFFEFKKEVLERYR</sequence>
<comment type="caution">
    <text evidence="6">The sequence shown here is derived from an EMBL/GenBank/DDBJ whole genome shotgun (WGS) entry which is preliminary data.</text>
</comment>
<evidence type="ECO:0000313" key="6">
    <source>
        <dbReference type="EMBL" id="MPL62179.1"/>
    </source>
</evidence>
<keyword evidence="4" id="KW-0812">Transmembrane</keyword>
<dbReference type="NCBIfam" id="TIGR00449">
    <property type="entry name" value="tgt_general"/>
    <property type="match status" value="1"/>
</dbReference>
<keyword evidence="1 6" id="KW-0328">Glycosyltransferase</keyword>
<dbReference type="InterPro" id="IPR002616">
    <property type="entry name" value="tRNA_ribo_trans-like"/>
</dbReference>
<dbReference type="InterPro" id="IPR036511">
    <property type="entry name" value="TGT-like_sf"/>
</dbReference>
<dbReference type="GO" id="GO:0008479">
    <property type="term" value="F:tRNA-guanosine(34) queuine transglycosylase activity"/>
    <property type="evidence" value="ECO:0007669"/>
    <property type="project" value="InterPro"/>
</dbReference>
<dbReference type="PANTHER" id="PTHR46499:SF1">
    <property type="entry name" value="QUEUINE TRNA-RIBOSYLTRANSFERASE"/>
    <property type="match status" value="1"/>
</dbReference>
<evidence type="ECO:0000256" key="2">
    <source>
        <dbReference type="ARBA" id="ARBA00022679"/>
    </source>
</evidence>
<dbReference type="Pfam" id="PF01702">
    <property type="entry name" value="TGT"/>
    <property type="match status" value="2"/>
</dbReference>
<dbReference type="HAMAP" id="MF_00168">
    <property type="entry name" value="Q_tRNA_Tgt"/>
    <property type="match status" value="1"/>
</dbReference>
<keyword evidence="4" id="KW-1133">Transmembrane helix</keyword>
<keyword evidence="4" id="KW-0472">Membrane</keyword>
<feature type="domain" description="tRNA-guanine(15) transglycosylase-like" evidence="5">
    <location>
        <begin position="196"/>
        <end position="481"/>
    </location>
</feature>
<dbReference type="NCBIfam" id="TIGR00430">
    <property type="entry name" value="Q_tRNA_tgt"/>
    <property type="match status" value="1"/>
</dbReference>
<dbReference type="InterPro" id="IPR004803">
    <property type="entry name" value="TGT"/>
</dbReference>
<dbReference type="PANTHER" id="PTHR46499">
    <property type="entry name" value="QUEUINE TRNA-RIBOSYLTRANSFERASE"/>
    <property type="match status" value="1"/>
</dbReference>
<dbReference type="SUPFAM" id="SSF51713">
    <property type="entry name" value="tRNA-guanine transglycosylase"/>
    <property type="match status" value="1"/>
</dbReference>
<dbReference type="GO" id="GO:0005737">
    <property type="term" value="C:cytoplasm"/>
    <property type="evidence" value="ECO:0007669"/>
    <property type="project" value="TreeGrafter"/>
</dbReference>
<dbReference type="EMBL" id="VSSQ01000017">
    <property type="protein sequence ID" value="MPL62179.1"/>
    <property type="molecule type" value="Genomic_DNA"/>
</dbReference>
<keyword evidence="3" id="KW-0819">tRNA processing</keyword>